<sequence length="195" mass="22544">MLFAEPLRIIQIVVDVLEDLKIPYFIGGSLASSLHGIPRATQDIDLIADLKLNKVHALEQALHKKFYIDEDMMKNAIKRNSSFNIIHLETMFKVDVFILKKDEGSLEEMKRRKAYQISDETSQELYLASAEDIILNKLYRYKLGGEVSDRQRNDAVGVIQVQGDNLDFDYLAKRAIDFEIEELLQIILRESKLER</sequence>
<dbReference type="SUPFAM" id="SSF81301">
    <property type="entry name" value="Nucleotidyltransferase"/>
    <property type="match status" value="1"/>
</dbReference>
<comment type="caution">
    <text evidence="1">The sequence shown here is derived from an EMBL/GenBank/DDBJ whole genome shotgun (WGS) entry which is preliminary data.</text>
</comment>
<dbReference type="InterPro" id="IPR019646">
    <property type="entry name" value="Aminoglyc_AdlTrfase"/>
</dbReference>
<dbReference type="Pfam" id="PF10706">
    <property type="entry name" value="Aminoglyc_resit"/>
    <property type="match status" value="1"/>
</dbReference>
<reference evidence="1 2" key="1">
    <citation type="submission" date="2024-09" db="EMBL/GenBank/DDBJ databases">
        <title>Laminarin stimulates single cell rates of sulfate reduction while oxygen inhibits transcriptomic activity in coastal marine sediment.</title>
        <authorList>
            <person name="Lindsay M."/>
            <person name="Orcutt B."/>
            <person name="Emerson D."/>
            <person name="Stepanauskas R."/>
            <person name="D'Angelo T."/>
        </authorList>
    </citation>
    <scope>NUCLEOTIDE SEQUENCE [LARGE SCALE GENOMIC DNA]</scope>
    <source>
        <strain evidence="1">SAG AM-311-K15</strain>
    </source>
</reference>
<dbReference type="Proteomes" id="UP001594351">
    <property type="component" value="Unassembled WGS sequence"/>
</dbReference>
<dbReference type="EMBL" id="JBHPBY010000335">
    <property type="protein sequence ID" value="MFC1852586.1"/>
    <property type="molecule type" value="Genomic_DNA"/>
</dbReference>
<keyword evidence="2" id="KW-1185">Reference proteome</keyword>
<protein>
    <submittedName>
        <fullName evidence="1">Nucleotidyltransferase domain-containing protein</fullName>
    </submittedName>
</protein>
<gene>
    <name evidence="1" type="ORF">ACFL27_20505</name>
</gene>
<proteinExistence type="predicted"/>
<organism evidence="1 2">
    <name type="scientific">candidate division CSSED10-310 bacterium</name>
    <dbReference type="NCBI Taxonomy" id="2855610"/>
    <lineage>
        <taxon>Bacteria</taxon>
        <taxon>Bacteria division CSSED10-310</taxon>
    </lineage>
</organism>
<name>A0ABV6Z2L8_UNCC1</name>
<accession>A0ABV6Z2L8</accession>
<dbReference type="InterPro" id="IPR043519">
    <property type="entry name" value="NT_sf"/>
</dbReference>
<evidence type="ECO:0000313" key="2">
    <source>
        <dbReference type="Proteomes" id="UP001594351"/>
    </source>
</evidence>
<dbReference type="Gene3D" id="3.30.460.40">
    <property type="match status" value="1"/>
</dbReference>
<evidence type="ECO:0000313" key="1">
    <source>
        <dbReference type="EMBL" id="MFC1852586.1"/>
    </source>
</evidence>